<gene>
    <name evidence="1" type="ORF">A3B74_00080</name>
</gene>
<reference evidence="1 2" key="1">
    <citation type="journal article" date="2016" name="Nat. Commun.">
        <title>Thousands of microbial genomes shed light on interconnected biogeochemical processes in an aquifer system.</title>
        <authorList>
            <person name="Anantharaman K."/>
            <person name="Brown C.T."/>
            <person name="Hug L.A."/>
            <person name="Sharon I."/>
            <person name="Castelle C.J."/>
            <person name="Probst A.J."/>
            <person name="Thomas B.C."/>
            <person name="Singh A."/>
            <person name="Wilkins M.J."/>
            <person name="Karaoz U."/>
            <person name="Brodie E.L."/>
            <person name="Williams K.H."/>
            <person name="Hubbard S.S."/>
            <person name="Banfield J.F."/>
        </authorList>
    </citation>
    <scope>NUCLEOTIDE SEQUENCE [LARGE SCALE GENOMIC DNA]</scope>
</reference>
<accession>A0A1G2AT93</accession>
<dbReference type="EMBL" id="MHKB01000009">
    <property type="protein sequence ID" value="OGY79240.1"/>
    <property type="molecule type" value="Genomic_DNA"/>
</dbReference>
<organism evidence="1 2">
    <name type="scientific">Candidatus Kerfeldbacteria bacterium RIFCSPHIGHO2_02_FULL_42_14</name>
    <dbReference type="NCBI Taxonomy" id="1798540"/>
    <lineage>
        <taxon>Bacteria</taxon>
        <taxon>Candidatus Kerfeldiibacteriota</taxon>
    </lineage>
</organism>
<dbReference type="AlphaFoldDB" id="A0A1G2AT93"/>
<proteinExistence type="predicted"/>
<evidence type="ECO:0008006" key="3">
    <source>
        <dbReference type="Google" id="ProtNLM"/>
    </source>
</evidence>
<name>A0A1G2AT93_9BACT</name>
<sequence>MPTCRECKTSFSIATEDKKILNALELPEPTLCATDAHRRRMTYRNEASLYRRQCELCKKNIIAMYSPASYAHVYCRPCWYSDQWDPMKYAQTYDPQKPFFEQLHQLLTHVPHYNLWQPGENVNSEYVNYVLDGKDCYLVFSGLELENIVYSRNIDWSKDCADGLQVYHSELVYDCVYTYYSYRSAFLTRAYNCNECYLGRDLTDCQNCFGCVNLKHKKFYWFNESLPEVEYRKRLTEALKNRESFEEHRKRFAQHSLKFPVEFAIIRKSENVVGEAIESSKNIRLGFNMIENENCGECFRMLKTKDCYRVNHTLGSQNSYEVNSGIRFNSAACSYTSPDCMFIAYCFFCENSDHLFGCVGLRGKRFCILNQQYSETKYHDLRKKIINKMRDDGEWGEFLPVQYSPHTYNETMSQDYFPLTKKKVLVRGWRWQDESAGLYGKETLRATDIHSQIEKVAEIILEKILACVECKKNYRIQSIELKLLKLLHLPLPLLCPACRFQKRWKRHYPLQLYHRQCQCDLKHSEHSENRCPTEFETTYAPERPEKIFCNPCYQQEIL</sequence>
<evidence type="ECO:0000313" key="2">
    <source>
        <dbReference type="Proteomes" id="UP000177165"/>
    </source>
</evidence>
<protein>
    <recommendedName>
        <fullName evidence="3">Caib/baif family protein</fullName>
    </recommendedName>
</protein>
<evidence type="ECO:0000313" key="1">
    <source>
        <dbReference type="EMBL" id="OGY79240.1"/>
    </source>
</evidence>
<dbReference type="Proteomes" id="UP000177165">
    <property type="component" value="Unassembled WGS sequence"/>
</dbReference>
<comment type="caution">
    <text evidence="1">The sequence shown here is derived from an EMBL/GenBank/DDBJ whole genome shotgun (WGS) entry which is preliminary data.</text>
</comment>